<evidence type="ECO:0000256" key="2">
    <source>
        <dbReference type="ARBA" id="ARBA00022448"/>
    </source>
</evidence>
<name>A0A7W4XXF2_KINRA</name>
<evidence type="ECO:0000256" key="1">
    <source>
        <dbReference type="ARBA" id="ARBA00004196"/>
    </source>
</evidence>
<organism evidence="6 7">
    <name type="scientific">Kineococcus radiotolerans</name>
    <dbReference type="NCBI Taxonomy" id="131568"/>
    <lineage>
        <taxon>Bacteria</taxon>
        <taxon>Bacillati</taxon>
        <taxon>Actinomycetota</taxon>
        <taxon>Actinomycetes</taxon>
        <taxon>Kineosporiales</taxon>
        <taxon>Kineosporiaceae</taxon>
        <taxon>Kineococcus</taxon>
    </lineage>
</organism>
<dbReference type="InterPro" id="IPR006127">
    <property type="entry name" value="ZnuA-like"/>
</dbReference>
<dbReference type="RefSeq" id="WP_183391122.1">
    <property type="nucleotide sequence ID" value="NZ_JACHVY010000001.1"/>
</dbReference>
<accession>A0A7W4XXF2</accession>
<dbReference type="PANTHER" id="PTHR42953">
    <property type="entry name" value="HIGH-AFFINITY ZINC UPTAKE SYSTEM PROTEIN ZNUA-RELATED"/>
    <property type="match status" value="1"/>
</dbReference>
<reference evidence="6 7" key="2">
    <citation type="submission" date="2020-08" db="EMBL/GenBank/DDBJ databases">
        <authorList>
            <person name="Partida-Martinez L."/>
            <person name="Huntemann M."/>
            <person name="Clum A."/>
            <person name="Wang J."/>
            <person name="Palaniappan K."/>
            <person name="Ritter S."/>
            <person name="Chen I.-M."/>
            <person name="Stamatis D."/>
            <person name="Reddy T."/>
            <person name="O'Malley R."/>
            <person name="Daum C."/>
            <person name="Shapiro N."/>
            <person name="Ivanova N."/>
            <person name="Kyrpides N."/>
            <person name="Woyke T."/>
        </authorList>
    </citation>
    <scope>NUCLEOTIDE SEQUENCE [LARGE SCALE GENOMIC DNA]</scope>
    <source>
        <strain evidence="6 7">AS2.23</strain>
    </source>
</reference>
<dbReference type="PROSITE" id="PS51257">
    <property type="entry name" value="PROKAR_LIPOPROTEIN"/>
    <property type="match status" value="1"/>
</dbReference>
<dbReference type="EMBL" id="JACHVY010000001">
    <property type="protein sequence ID" value="MBB2901140.1"/>
    <property type="molecule type" value="Genomic_DNA"/>
</dbReference>
<dbReference type="PANTHER" id="PTHR42953:SF1">
    <property type="entry name" value="METAL-BINDING PROTEIN HI_0362-RELATED"/>
    <property type="match status" value="1"/>
</dbReference>
<sequence length="310" mass="31841">MPSRRTPLALAAALTASLALAACGGGESTPASSASSASASDDGLSVVTSTNVYGSVVEAVAGDAATVTSIIDAPSADPHSYEASTRTQLELSKADVVVENGGGYDDFVDTMLDAAGSGAVVLNAVELSGKTAAAGEELNEHVWYDVETVRKVAQAVEEELAEASPDDAATFEANLATFEAGLDTLQQKITADAATTQGQPVAITEPVPGYLLEALGTVNATPEEFSEAIEEETDVPVDALQETLALFTQKQVRALVHNEQTTGPQTEQVLQAAQDNGIAVVPVTETLPDGEDYTTWMTGNVDAIAAALAR</sequence>
<dbReference type="Proteomes" id="UP000533269">
    <property type="component" value="Unassembled WGS sequence"/>
</dbReference>
<comment type="subcellular location">
    <subcellularLocation>
        <location evidence="1">Cell envelope</location>
    </subcellularLocation>
</comment>
<evidence type="ECO:0000256" key="3">
    <source>
        <dbReference type="ARBA" id="ARBA00022723"/>
    </source>
</evidence>
<dbReference type="InterPro" id="IPR006311">
    <property type="entry name" value="TAT_signal"/>
</dbReference>
<comment type="caution">
    <text evidence="6">The sequence shown here is derived from an EMBL/GenBank/DDBJ whole genome shotgun (WGS) entry which is preliminary data.</text>
</comment>
<keyword evidence="3" id="KW-0479">Metal-binding</keyword>
<dbReference type="GO" id="GO:0046872">
    <property type="term" value="F:metal ion binding"/>
    <property type="evidence" value="ECO:0007669"/>
    <property type="project" value="UniProtKB-KW"/>
</dbReference>
<keyword evidence="4 5" id="KW-0732">Signal</keyword>
<dbReference type="PROSITE" id="PS51318">
    <property type="entry name" value="TAT"/>
    <property type="match status" value="1"/>
</dbReference>
<evidence type="ECO:0000256" key="4">
    <source>
        <dbReference type="ARBA" id="ARBA00022729"/>
    </source>
</evidence>
<dbReference type="SUPFAM" id="SSF53807">
    <property type="entry name" value="Helical backbone' metal receptor"/>
    <property type="match status" value="1"/>
</dbReference>
<dbReference type="Gene3D" id="3.40.50.1980">
    <property type="entry name" value="Nitrogenase molybdenum iron protein domain"/>
    <property type="match status" value="2"/>
</dbReference>
<dbReference type="InterPro" id="IPR050492">
    <property type="entry name" value="Bact_metal-bind_prot9"/>
</dbReference>
<evidence type="ECO:0000256" key="5">
    <source>
        <dbReference type="SAM" id="SignalP"/>
    </source>
</evidence>
<proteinExistence type="predicted"/>
<dbReference type="AlphaFoldDB" id="A0A7W4XXF2"/>
<gene>
    <name evidence="6" type="ORF">FHR75_001928</name>
</gene>
<evidence type="ECO:0000313" key="6">
    <source>
        <dbReference type="EMBL" id="MBB2901140.1"/>
    </source>
</evidence>
<dbReference type="GO" id="GO:0030001">
    <property type="term" value="P:metal ion transport"/>
    <property type="evidence" value="ECO:0007669"/>
    <property type="project" value="InterPro"/>
</dbReference>
<feature type="signal peptide" evidence="5">
    <location>
        <begin position="1"/>
        <end position="21"/>
    </location>
</feature>
<dbReference type="GO" id="GO:0030313">
    <property type="term" value="C:cell envelope"/>
    <property type="evidence" value="ECO:0007669"/>
    <property type="project" value="UniProtKB-SubCell"/>
</dbReference>
<keyword evidence="2" id="KW-0813">Transport</keyword>
<protein>
    <submittedName>
        <fullName evidence="6">Zinc/manganese transport system substrate-binding protein</fullName>
    </submittedName>
</protein>
<evidence type="ECO:0000313" key="7">
    <source>
        <dbReference type="Proteomes" id="UP000533269"/>
    </source>
</evidence>
<feature type="chain" id="PRO_5030518067" evidence="5">
    <location>
        <begin position="22"/>
        <end position="310"/>
    </location>
</feature>
<reference evidence="6 7" key="1">
    <citation type="submission" date="2020-08" db="EMBL/GenBank/DDBJ databases">
        <title>The Agave Microbiome: Exploring the role of microbial communities in plant adaptations to desert environments.</title>
        <authorList>
            <person name="Partida-Martinez L.P."/>
        </authorList>
    </citation>
    <scope>NUCLEOTIDE SEQUENCE [LARGE SCALE GENOMIC DNA]</scope>
    <source>
        <strain evidence="6 7">AS2.23</strain>
    </source>
</reference>
<dbReference type="Pfam" id="PF01297">
    <property type="entry name" value="ZnuA"/>
    <property type="match status" value="1"/>
</dbReference>